<keyword evidence="4" id="KW-0964">Secreted</keyword>
<sequence>MLASTFATRCLFLLAVLSMVVAAPIPTRLRNARSMIIRDDSNSGSDSDSSSGSDWDSDSGSSSDTDSNTSVDSDSGTGNSTSTSNVVFATDLSIDVATIIQSVKFATFNPVPGANYGTGHDDNKAQIYKLDVDGSVGGSVYAVEADMDVDCDGTDYQCEGNDDGQSETSYGALSAERVPFYVLPQSFVDQQNIRGNSLGAIICNNKMFYAIMGDTNGDSPEVIGEASWLLARTCFPDDDLNGAKGHDQSDVMYIVFGSLVPGGISEDSPTIDIDSLKELGDKTMKAFKLTS</sequence>
<comment type="caution">
    <text evidence="12">The sequence shown here is derived from an EMBL/GenBank/DDBJ whole genome shotgun (WGS) entry which is preliminary data.</text>
</comment>
<evidence type="ECO:0000256" key="10">
    <source>
        <dbReference type="RuleBase" id="RU361208"/>
    </source>
</evidence>
<reference evidence="12" key="1">
    <citation type="submission" date="2022-08" db="EMBL/GenBank/DDBJ databases">
        <authorList>
            <consortium name="DOE Joint Genome Institute"/>
            <person name="Min B."/>
            <person name="Riley R."/>
            <person name="Sierra-Patev S."/>
            <person name="Naranjo-Ortiz M."/>
            <person name="Looney B."/>
            <person name="Konkel Z."/>
            <person name="Slot J.C."/>
            <person name="Sakamoto Y."/>
            <person name="Steenwyk J.L."/>
            <person name="Rokas A."/>
            <person name="Carro J."/>
            <person name="Camarero S."/>
            <person name="Ferreira P."/>
            <person name="Molpeceres G."/>
            <person name="Ruiz-Duenas F.J."/>
            <person name="Serrano A."/>
            <person name="Henrissat B."/>
            <person name="Drula E."/>
            <person name="Hughes K.W."/>
            <person name="Mata J.L."/>
            <person name="Ishikawa N.K."/>
            <person name="Vargas-Isla R."/>
            <person name="Ushijima S."/>
            <person name="Smith C.A."/>
            <person name="Ahrendt S."/>
            <person name="Andreopoulos W."/>
            <person name="He G."/>
            <person name="Labutti K."/>
            <person name="Lipzen A."/>
            <person name="Ng V."/>
            <person name="Sandor L."/>
            <person name="Barry K."/>
            <person name="Martinez A.T."/>
            <person name="Xiao Y."/>
            <person name="Gibbons J.G."/>
            <person name="Terashima K."/>
            <person name="Hibbett D.S."/>
            <person name="Grigoriev I.V."/>
        </authorList>
    </citation>
    <scope>NUCLEOTIDE SEQUENCE</scope>
    <source>
        <strain evidence="12">TFB7829</strain>
    </source>
</reference>
<organism evidence="12 13">
    <name type="scientific">Lentinula detonsa</name>
    <dbReference type="NCBI Taxonomy" id="2804962"/>
    <lineage>
        <taxon>Eukaryota</taxon>
        <taxon>Fungi</taxon>
        <taxon>Dikarya</taxon>
        <taxon>Basidiomycota</taxon>
        <taxon>Agaricomycotina</taxon>
        <taxon>Agaricomycetes</taxon>
        <taxon>Agaricomycetidae</taxon>
        <taxon>Agaricales</taxon>
        <taxon>Marasmiineae</taxon>
        <taxon>Omphalotaceae</taxon>
        <taxon>Lentinula</taxon>
    </lineage>
</organism>
<comment type="catalytic activity">
    <reaction evidence="1 10">
        <text>Endohydrolysis of beta-(1-&gt;4)-linkages between D-glucosamine residues in a partly acetylated chitosan.</text>
        <dbReference type="EC" id="3.2.1.132"/>
    </reaction>
</comment>
<feature type="chain" id="PRO_5041482976" description="Endo-chitosanase" evidence="10">
    <location>
        <begin position="23"/>
        <end position="291"/>
    </location>
</feature>
<feature type="signal peptide" evidence="10">
    <location>
        <begin position="1"/>
        <end position="22"/>
    </location>
</feature>
<evidence type="ECO:0000313" key="13">
    <source>
        <dbReference type="Proteomes" id="UP001163850"/>
    </source>
</evidence>
<dbReference type="GO" id="GO:0005576">
    <property type="term" value="C:extracellular region"/>
    <property type="evidence" value="ECO:0007669"/>
    <property type="project" value="UniProtKB-SubCell"/>
</dbReference>
<keyword evidence="9 10" id="KW-0624">Polysaccharide degradation</keyword>
<dbReference type="Proteomes" id="UP001163850">
    <property type="component" value="Unassembled WGS sequence"/>
</dbReference>
<proteinExistence type="inferred from homology"/>
<dbReference type="AlphaFoldDB" id="A0AA38Q1G5"/>
<keyword evidence="7" id="KW-0119">Carbohydrate metabolism</keyword>
<dbReference type="PANTHER" id="PTHR42061:SF6">
    <property type="entry name" value="ENDO-CHITOSANASE"/>
    <property type="match status" value="1"/>
</dbReference>
<feature type="compositionally biased region" description="Low complexity" evidence="11">
    <location>
        <begin position="42"/>
        <end position="82"/>
    </location>
</feature>
<dbReference type="EC" id="3.2.1.132" evidence="10"/>
<comment type="subcellular location">
    <subcellularLocation>
        <location evidence="2 10">Secreted</location>
    </subcellularLocation>
</comment>
<evidence type="ECO:0000256" key="11">
    <source>
        <dbReference type="SAM" id="MobiDB-lite"/>
    </source>
</evidence>
<keyword evidence="6 10" id="KW-0378">Hydrolase</keyword>
<evidence type="ECO:0000256" key="6">
    <source>
        <dbReference type="ARBA" id="ARBA00022801"/>
    </source>
</evidence>
<evidence type="ECO:0000256" key="4">
    <source>
        <dbReference type="ARBA" id="ARBA00022525"/>
    </source>
</evidence>
<evidence type="ECO:0000256" key="1">
    <source>
        <dbReference type="ARBA" id="ARBA00000405"/>
    </source>
</evidence>
<evidence type="ECO:0000256" key="9">
    <source>
        <dbReference type="ARBA" id="ARBA00023326"/>
    </source>
</evidence>
<dbReference type="EMBL" id="MU801971">
    <property type="protein sequence ID" value="KAJ3985055.1"/>
    <property type="molecule type" value="Genomic_DNA"/>
</dbReference>
<evidence type="ECO:0000256" key="7">
    <source>
        <dbReference type="ARBA" id="ARBA00023277"/>
    </source>
</evidence>
<evidence type="ECO:0000256" key="3">
    <source>
        <dbReference type="ARBA" id="ARBA00007799"/>
    </source>
</evidence>
<dbReference type="InterPro" id="IPR009939">
    <property type="entry name" value="Chitosanase_fungal"/>
</dbReference>
<evidence type="ECO:0000313" key="12">
    <source>
        <dbReference type="EMBL" id="KAJ3985055.1"/>
    </source>
</evidence>
<name>A0AA38Q1G5_9AGAR</name>
<dbReference type="GO" id="GO:0000272">
    <property type="term" value="P:polysaccharide catabolic process"/>
    <property type="evidence" value="ECO:0007669"/>
    <property type="project" value="UniProtKB-KW"/>
</dbReference>
<feature type="region of interest" description="Disordered" evidence="11">
    <location>
        <begin position="38"/>
        <end position="82"/>
    </location>
</feature>
<dbReference type="Pfam" id="PF07335">
    <property type="entry name" value="Glyco_hydro_75"/>
    <property type="match status" value="1"/>
</dbReference>
<evidence type="ECO:0000256" key="5">
    <source>
        <dbReference type="ARBA" id="ARBA00022729"/>
    </source>
</evidence>
<comment type="function">
    <text evidence="10">Chitosanase catalyzing the endo-type cleavage of chitosan, the deacylated form of chitin. Chitosanase may be crucial in the degradation of the deacetylated portion of chitin in the fungal cell wall.</text>
</comment>
<evidence type="ECO:0000256" key="8">
    <source>
        <dbReference type="ARBA" id="ARBA00023295"/>
    </source>
</evidence>
<dbReference type="PANTHER" id="PTHR42061">
    <property type="entry name" value="ENDO-CHITOSANASE"/>
    <property type="match status" value="1"/>
</dbReference>
<keyword evidence="5 10" id="KW-0732">Signal</keyword>
<gene>
    <name evidence="12" type="ORF">F5890DRAFT_1410223</name>
</gene>
<evidence type="ECO:0000256" key="2">
    <source>
        <dbReference type="ARBA" id="ARBA00004613"/>
    </source>
</evidence>
<accession>A0AA38Q1G5</accession>
<keyword evidence="8 10" id="KW-0326">Glycosidase</keyword>
<dbReference type="GO" id="GO:0016977">
    <property type="term" value="F:chitosanase activity"/>
    <property type="evidence" value="ECO:0007669"/>
    <property type="project" value="UniProtKB-EC"/>
</dbReference>
<comment type="similarity">
    <text evidence="3 10">Belongs to the glycosyl hydrolase 75 family.</text>
</comment>
<protein>
    <recommendedName>
        <fullName evidence="10">Endo-chitosanase</fullName>
        <ecNumber evidence="10">3.2.1.132</ecNumber>
    </recommendedName>
</protein>